<feature type="domain" description="Immunoglobulin V-set" evidence="5">
    <location>
        <begin position="49"/>
        <end position="113"/>
    </location>
</feature>
<dbReference type="Gene3D" id="2.60.40.10">
    <property type="entry name" value="Immunoglobulins"/>
    <property type="match status" value="1"/>
</dbReference>
<dbReference type="Ensembl" id="ENSPCET00000023174.1">
    <property type="protein sequence ID" value="ENSPCEP00000022421.1"/>
    <property type="gene ID" value="ENSPCEG00000017119.1"/>
</dbReference>
<evidence type="ECO:0000256" key="2">
    <source>
        <dbReference type="ARBA" id="ARBA00023130"/>
    </source>
</evidence>
<keyword evidence="2" id="KW-0391">Immunity</keyword>
<keyword evidence="4" id="KW-0393">Immunoglobulin domain</keyword>
<evidence type="ECO:0000313" key="7">
    <source>
        <dbReference type="Proteomes" id="UP000694393"/>
    </source>
</evidence>
<dbReference type="AlphaFoldDB" id="A0A8C8SNB7"/>
<dbReference type="PANTHER" id="PTHR19367:SF18">
    <property type="entry name" value="T CELL RECEPTOR ALPHA VARIABLE 16"/>
    <property type="match status" value="1"/>
</dbReference>
<proteinExistence type="predicted"/>
<reference evidence="6" key="2">
    <citation type="submission" date="2025-09" db="UniProtKB">
        <authorList>
            <consortium name="Ensembl"/>
        </authorList>
    </citation>
    <scope>IDENTIFICATION</scope>
</reference>
<keyword evidence="1" id="KW-0732">Signal</keyword>
<reference evidence="6" key="1">
    <citation type="submission" date="2025-08" db="UniProtKB">
        <authorList>
            <consortium name="Ensembl"/>
        </authorList>
    </citation>
    <scope>IDENTIFICATION</scope>
</reference>
<dbReference type="SUPFAM" id="SSF48726">
    <property type="entry name" value="Immunoglobulin"/>
    <property type="match status" value="1"/>
</dbReference>
<protein>
    <recommendedName>
        <fullName evidence="5">Immunoglobulin V-set domain-containing protein</fullName>
    </recommendedName>
</protein>
<dbReference type="InterPro" id="IPR051287">
    <property type="entry name" value="TCR_variable_region"/>
</dbReference>
<dbReference type="InterPro" id="IPR013783">
    <property type="entry name" value="Ig-like_fold"/>
</dbReference>
<evidence type="ECO:0000256" key="1">
    <source>
        <dbReference type="ARBA" id="ARBA00022729"/>
    </source>
</evidence>
<evidence type="ECO:0000259" key="5">
    <source>
        <dbReference type="Pfam" id="PF07686"/>
    </source>
</evidence>
<dbReference type="Pfam" id="PF07686">
    <property type="entry name" value="V-set"/>
    <property type="match status" value="1"/>
</dbReference>
<organism evidence="6 7">
    <name type="scientific">Pelusios castaneus</name>
    <name type="common">West African mud turtle</name>
    <dbReference type="NCBI Taxonomy" id="367368"/>
    <lineage>
        <taxon>Eukaryota</taxon>
        <taxon>Metazoa</taxon>
        <taxon>Chordata</taxon>
        <taxon>Craniata</taxon>
        <taxon>Vertebrata</taxon>
        <taxon>Euteleostomi</taxon>
        <taxon>Archelosauria</taxon>
        <taxon>Testudinata</taxon>
        <taxon>Testudines</taxon>
        <taxon>Pleurodira</taxon>
        <taxon>Pelomedusidae</taxon>
        <taxon>Pelusios</taxon>
    </lineage>
</organism>
<accession>A0A8C8SNB7</accession>
<keyword evidence="2" id="KW-1064">Adaptive immunity</keyword>
<dbReference type="InterPro" id="IPR036179">
    <property type="entry name" value="Ig-like_dom_sf"/>
</dbReference>
<name>A0A8C8SNB7_9SAUR</name>
<keyword evidence="7" id="KW-1185">Reference proteome</keyword>
<sequence length="140" mass="16401">SEKERRKVDFWSLGRRFLHTFSEFAKCSSPGSQLFQYFGFSVSRMSAIFHIYRHYPNKAPRLLLTQYEASGEEERKSRRGFSATLDKQEKTFYLKKNSSELSDSAVYYCAMRDTVTAASRGAAQKSFRWENVRQHRRCVG</sequence>
<evidence type="ECO:0000313" key="6">
    <source>
        <dbReference type="Ensembl" id="ENSPCEP00000022421.1"/>
    </source>
</evidence>
<dbReference type="Proteomes" id="UP000694393">
    <property type="component" value="Unplaced"/>
</dbReference>
<keyword evidence="3" id="KW-0675">Receptor</keyword>
<evidence type="ECO:0000256" key="4">
    <source>
        <dbReference type="ARBA" id="ARBA00023319"/>
    </source>
</evidence>
<dbReference type="InterPro" id="IPR013106">
    <property type="entry name" value="Ig_V-set"/>
</dbReference>
<dbReference type="PANTHER" id="PTHR19367">
    <property type="entry name" value="T-CELL RECEPTOR ALPHA CHAIN V REGION"/>
    <property type="match status" value="1"/>
</dbReference>
<dbReference type="GO" id="GO:0002250">
    <property type="term" value="P:adaptive immune response"/>
    <property type="evidence" value="ECO:0007669"/>
    <property type="project" value="UniProtKB-KW"/>
</dbReference>
<evidence type="ECO:0000256" key="3">
    <source>
        <dbReference type="ARBA" id="ARBA00023170"/>
    </source>
</evidence>